<comment type="caution">
    <text evidence="6">The sequence shown here is derived from an EMBL/GenBank/DDBJ whole genome shotgun (WGS) entry which is preliminary data.</text>
</comment>
<evidence type="ECO:0000256" key="3">
    <source>
        <dbReference type="SAM" id="Phobius"/>
    </source>
</evidence>
<dbReference type="Pfam" id="PF25963">
    <property type="entry name" value="Beta-barrel_AAEA"/>
    <property type="match status" value="1"/>
</dbReference>
<organism evidence="6 7">
    <name type="scientific">Methylobacterium komagatae</name>
    <dbReference type="NCBI Taxonomy" id="374425"/>
    <lineage>
        <taxon>Bacteria</taxon>
        <taxon>Pseudomonadati</taxon>
        <taxon>Pseudomonadota</taxon>
        <taxon>Alphaproteobacteria</taxon>
        <taxon>Hyphomicrobiales</taxon>
        <taxon>Methylobacteriaceae</taxon>
        <taxon>Methylobacterium</taxon>
    </lineage>
</organism>
<dbReference type="Proteomes" id="UP001596292">
    <property type="component" value="Unassembled WGS sequence"/>
</dbReference>
<keyword evidence="7" id="KW-1185">Reference proteome</keyword>
<accession>A0ABW2BJ72</accession>
<dbReference type="RefSeq" id="WP_378970313.1">
    <property type="nucleotide sequence ID" value="NZ_JBHSWN010000001.1"/>
</dbReference>
<evidence type="ECO:0000259" key="5">
    <source>
        <dbReference type="Pfam" id="PF25963"/>
    </source>
</evidence>
<keyword evidence="3" id="KW-0472">Membrane</keyword>
<feature type="region of interest" description="Disordered" evidence="2">
    <location>
        <begin position="1"/>
        <end position="39"/>
    </location>
</feature>
<dbReference type="InterPro" id="IPR050393">
    <property type="entry name" value="MFP_Efflux_Pump"/>
</dbReference>
<feature type="compositionally biased region" description="Basic and acidic residues" evidence="2">
    <location>
        <begin position="10"/>
        <end position="22"/>
    </location>
</feature>
<dbReference type="Gene3D" id="2.40.30.170">
    <property type="match status" value="1"/>
</dbReference>
<evidence type="ECO:0000256" key="1">
    <source>
        <dbReference type="SAM" id="Coils"/>
    </source>
</evidence>
<dbReference type="InterPro" id="IPR058625">
    <property type="entry name" value="MdtA-like_BSH"/>
</dbReference>
<feature type="transmembrane region" description="Helical" evidence="3">
    <location>
        <begin position="49"/>
        <end position="73"/>
    </location>
</feature>
<gene>
    <name evidence="6" type="ORF">ACFQE0_13280</name>
</gene>
<feature type="coiled-coil region" evidence="1">
    <location>
        <begin position="172"/>
        <end position="199"/>
    </location>
</feature>
<evidence type="ECO:0000313" key="7">
    <source>
        <dbReference type="Proteomes" id="UP001596292"/>
    </source>
</evidence>
<protein>
    <submittedName>
        <fullName evidence="6">Biotin/lipoyl-binding protein</fullName>
    </submittedName>
</protein>
<proteinExistence type="predicted"/>
<dbReference type="PANTHER" id="PTHR30367:SF1">
    <property type="entry name" value="MULTIDRUG RESISTANCE PROTEIN MDTN"/>
    <property type="match status" value="1"/>
</dbReference>
<reference evidence="7" key="1">
    <citation type="journal article" date="2019" name="Int. J. Syst. Evol. Microbiol.">
        <title>The Global Catalogue of Microorganisms (GCM) 10K type strain sequencing project: providing services to taxonomists for standard genome sequencing and annotation.</title>
        <authorList>
            <consortium name="The Broad Institute Genomics Platform"/>
            <consortium name="The Broad Institute Genome Sequencing Center for Infectious Disease"/>
            <person name="Wu L."/>
            <person name="Ma J."/>
        </authorList>
    </citation>
    <scope>NUCLEOTIDE SEQUENCE [LARGE SCALE GENOMIC DNA]</scope>
    <source>
        <strain evidence="7">CCUG 48316</strain>
    </source>
</reference>
<feature type="domain" description="Multidrug resistance protein MdtA-like barrel-sandwich hybrid" evidence="4">
    <location>
        <begin position="88"/>
        <end position="228"/>
    </location>
</feature>
<evidence type="ECO:0000259" key="4">
    <source>
        <dbReference type="Pfam" id="PF25917"/>
    </source>
</evidence>
<evidence type="ECO:0000313" key="6">
    <source>
        <dbReference type="EMBL" id="MFC6790488.1"/>
    </source>
</evidence>
<keyword evidence="1" id="KW-0175">Coiled coil</keyword>
<feature type="domain" description="p-hydroxybenzoic acid efflux pump subunit AaeA-like beta-barrel" evidence="5">
    <location>
        <begin position="231"/>
        <end position="327"/>
    </location>
</feature>
<dbReference type="Pfam" id="PF25917">
    <property type="entry name" value="BSH_RND"/>
    <property type="match status" value="1"/>
</dbReference>
<sequence length="358" mass="38725">MTQTTADEDDPKRITPQDKSKASEPPPVDPPASHASFTRATGRSRAAKLFRIAATVVILLVAFVAAAFVWTFYVEAPWTRDGRVRVQVANIAPQVSGQIVDVRVVDNQNVKKGDVLYVIDPVDFEVAVTSADAEVKNREADLSVKSAQAARREALSTVSTSVEEKQIYAGNAKIASAALESAQAQLRQAKINLERTQVRSTVNGRVTNLLMRVGDYARSGTSNLNIVDVDSYWIDGYFEETKMANIQVGASADIALMGYAQHLRGTVGSITLGISTANATASTQGLPDVNPIYTWVRLAQRVPVRIRIDHVPAEVPLVAGMTATVVIGDGRAPAPTWFMDLRDRIVGKPATTVEAERQ</sequence>
<evidence type="ECO:0000256" key="2">
    <source>
        <dbReference type="SAM" id="MobiDB-lite"/>
    </source>
</evidence>
<keyword evidence="3" id="KW-1133">Transmembrane helix</keyword>
<dbReference type="PANTHER" id="PTHR30367">
    <property type="entry name" value="P-HYDROXYBENZOIC ACID EFFLUX PUMP SUBUNIT AAEA-RELATED"/>
    <property type="match status" value="1"/>
</dbReference>
<keyword evidence="3" id="KW-0812">Transmembrane</keyword>
<dbReference type="InterPro" id="IPR058634">
    <property type="entry name" value="AaeA-lik-b-barrel"/>
</dbReference>
<dbReference type="Gene3D" id="2.40.50.100">
    <property type="match status" value="1"/>
</dbReference>
<name>A0ABW2BJ72_9HYPH</name>
<dbReference type="EMBL" id="JBHSWN010000001">
    <property type="protein sequence ID" value="MFC6790488.1"/>
    <property type="molecule type" value="Genomic_DNA"/>
</dbReference>
<dbReference type="SUPFAM" id="SSF111369">
    <property type="entry name" value="HlyD-like secretion proteins"/>
    <property type="match status" value="1"/>
</dbReference>